<organism evidence="1 2">
    <name type="scientific">Prorocentrum cordatum</name>
    <dbReference type="NCBI Taxonomy" id="2364126"/>
    <lineage>
        <taxon>Eukaryota</taxon>
        <taxon>Sar</taxon>
        <taxon>Alveolata</taxon>
        <taxon>Dinophyceae</taxon>
        <taxon>Prorocentrales</taxon>
        <taxon>Prorocentraceae</taxon>
        <taxon>Prorocentrum</taxon>
    </lineage>
</organism>
<dbReference type="EMBL" id="CAUYUJ010018051">
    <property type="protein sequence ID" value="CAK0880228.1"/>
    <property type="molecule type" value="Genomic_DNA"/>
</dbReference>
<keyword evidence="2" id="KW-1185">Reference proteome</keyword>
<reference evidence="1" key="1">
    <citation type="submission" date="2023-10" db="EMBL/GenBank/DDBJ databases">
        <authorList>
            <person name="Chen Y."/>
            <person name="Shah S."/>
            <person name="Dougan E. K."/>
            <person name="Thang M."/>
            <person name="Chan C."/>
        </authorList>
    </citation>
    <scope>NUCLEOTIDE SEQUENCE [LARGE SCALE GENOMIC DNA]</scope>
</reference>
<sequence>MQLWESDNVTGSSPLGAVRYCMANLFAGKAPNQASPELTREELQSVVGVQEMIPFLDAKESIHPFSVPAELQRALGVGGDGCPCRLILYLVELASDVILEKTMPSRSFSVPEVSSNAPEAEFDLLRVPRGQRSTTLWTACDTWCVSAYPPTSS</sequence>
<proteinExistence type="predicted"/>
<evidence type="ECO:0000313" key="1">
    <source>
        <dbReference type="EMBL" id="CAK0880228.1"/>
    </source>
</evidence>
<gene>
    <name evidence="1" type="ORF">PCOR1329_LOCUS63431</name>
</gene>
<evidence type="ECO:0000313" key="2">
    <source>
        <dbReference type="Proteomes" id="UP001189429"/>
    </source>
</evidence>
<dbReference type="Proteomes" id="UP001189429">
    <property type="component" value="Unassembled WGS sequence"/>
</dbReference>
<name>A0ABN9W2F2_9DINO</name>
<protein>
    <submittedName>
        <fullName evidence="1">Uncharacterized protein</fullName>
    </submittedName>
</protein>
<accession>A0ABN9W2F2</accession>
<comment type="caution">
    <text evidence="1">The sequence shown here is derived from an EMBL/GenBank/DDBJ whole genome shotgun (WGS) entry which is preliminary data.</text>
</comment>